<dbReference type="PANTHER" id="PTHR45224:SF16">
    <property type="entry name" value="OS01G0527900 PROTEIN"/>
    <property type="match status" value="1"/>
</dbReference>
<feature type="region of interest" description="Disordered" evidence="1">
    <location>
        <begin position="25"/>
        <end position="110"/>
    </location>
</feature>
<protein>
    <recommendedName>
        <fullName evidence="4">Myb-like domain-containing protein</fullName>
    </recommendedName>
</protein>
<feature type="compositionally biased region" description="Pro residues" evidence="1">
    <location>
        <begin position="45"/>
        <end position="64"/>
    </location>
</feature>
<dbReference type="OrthoDB" id="640386at2759"/>
<dbReference type="EMBL" id="CM009757">
    <property type="protein sequence ID" value="PUZ38417.1"/>
    <property type="molecule type" value="Genomic_DNA"/>
</dbReference>
<evidence type="ECO:0008006" key="4">
    <source>
        <dbReference type="Google" id="ProtNLM"/>
    </source>
</evidence>
<accession>A0A2T7C521</accession>
<sequence length="264" mass="28529">MILPSVLGSGVPSFLLPIDRLPFSSAPRPSLLHRDMDRRRTRAAPVPPMAPVAPPSALPGPPPAAAYQPRPKSTAPPGSPTRCPPLAAVQSHRPPGSPPNGALPLAAEQFPPPLDLAPAPRSHSAVQVEAPPLAALLPLPHPLAAPHPCFQTCCKAPMNYMVGQQGNLPENSHFVGRTSHCAPVDEEPHVARNNLVDIDGDDETEEVRTEARLIWKPEDGRVMSAWLKHSIDSISGNNKESEKYWLDVQKEYNCKHLGPQGMFR</sequence>
<dbReference type="AlphaFoldDB" id="A0A2T7C521"/>
<keyword evidence="3" id="KW-1185">Reference proteome</keyword>
<evidence type="ECO:0000256" key="1">
    <source>
        <dbReference type="SAM" id="MobiDB-lite"/>
    </source>
</evidence>
<proteinExistence type="predicted"/>
<dbReference type="Gramene" id="PUZ38417">
    <property type="protein sequence ID" value="PUZ38417"/>
    <property type="gene ID" value="GQ55_9G194900"/>
</dbReference>
<organism evidence="2 3">
    <name type="scientific">Panicum hallii var. hallii</name>
    <dbReference type="NCBI Taxonomy" id="1504633"/>
    <lineage>
        <taxon>Eukaryota</taxon>
        <taxon>Viridiplantae</taxon>
        <taxon>Streptophyta</taxon>
        <taxon>Embryophyta</taxon>
        <taxon>Tracheophyta</taxon>
        <taxon>Spermatophyta</taxon>
        <taxon>Magnoliopsida</taxon>
        <taxon>Liliopsida</taxon>
        <taxon>Poales</taxon>
        <taxon>Poaceae</taxon>
        <taxon>PACMAD clade</taxon>
        <taxon>Panicoideae</taxon>
        <taxon>Panicodae</taxon>
        <taxon>Paniceae</taxon>
        <taxon>Panicinae</taxon>
        <taxon>Panicum</taxon>
        <taxon>Panicum sect. Panicum</taxon>
    </lineage>
</organism>
<dbReference type="Proteomes" id="UP000244336">
    <property type="component" value="Chromosome 9"/>
</dbReference>
<evidence type="ECO:0000313" key="2">
    <source>
        <dbReference type="EMBL" id="PUZ38417.1"/>
    </source>
</evidence>
<dbReference type="PANTHER" id="PTHR45224">
    <property type="entry name" value="OS01G0527900 PROTEIN-RELATED"/>
    <property type="match status" value="1"/>
</dbReference>
<name>A0A2T7C521_9POAL</name>
<gene>
    <name evidence="2" type="ORF">GQ55_9G194900</name>
</gene>
<reference evidence="2 3" key="1">
    <citation type="submission" date="2018-04" db="EMBL/GenBank/DDBJ databases">
        <title>WGS assembly of Panicum hallii var. hallii HAL2.</title>
        <authorList>
            <person name="Lovell J."/>
            <person name="Jenkins J."/>
            <person name="Lowry D."/>
            <person name="Mamidi S."/>
            <person name="Sreedasyam A."/>
            <person name="Weng X."/>
            <person name="Barry K."/>
            <person name="Bonette J."/>
            <person name="Campitelli B."/>
            <person name="Daum C."/>
            <person name="Gordon S."/>
            <person name="Gould B."/>
            <person name="Lipzen A."/>
            <person name="MacQueen A."/>
            <person name="Palacio-Mejia J."/>
            <person name="Plott C."/>
            <person name="Shakirov E."/>
            <person name="Shu S."/>
            <person name="Yoshinaga Y."/>
            <person name="Zane M."/>
            <person name="Rokhsar D."/>
            <person name="Grimwood J."/>
            <person name="Schmutz J."/>
            <person name="Juenger T."/>
        </authorList>
    </citation>
    <scope>NUCLEOTIDE SEQUENCE [LARGE SCALE GENOMIC DNA]</scope>
    <source>
        <strain evidence="3">cv. HAL2</strain>
    </source>
</reference>
<evidence type="ECO:0000313" key="3">
    <source>
        <dbReference type="Proteomes" id="UP000244336"/>
    </source>
</evidence>